<dbReference type="Proteomes" id="UP000018144">
    <property type="component" value="Unassembled WGS sequence"/>
</dbReference>
<name>U4LL79_PYROM</name>
<dbReference type="STRING" id="1076935.U4LL79"/>
<gene>
    <name evidence="1" type="ORF">PCON_12935</name>
</gene>
<proteinExistence type="predicted"/>
<protein>
    <recommendedName>
        <fullName evidence="3">F-box domain-containing protein</fullName>
    </recommendedName>
</protein>
<evidence type="ECO:0000313" key="1">
    <source>
        <dbReference type="EMBL" id="CCX32312.1"/>
    </source>
</evidence>
<keyword evidence="2" id="KW-1185">Reference proteome</keyword>
<dbReference type="AlphaFoldDB" id="U4LL79"/>
<dbReference type="OrthoDB" id="3971593at2759"/>
<dbReference type="EMBL" id="HF935809">
    <property type="protein sequence ID" value="CCX32312.1"/>
    <property type="molecule type" value="Genomic_DNA"/>
</dbReference>
<organism evidence="1 2">
    <name type="scientific">Pyronema omphalodes (strain CBS 100304)</name>
    <name type="common">Pyronema confluens</name>
    <dbReference type="NCBI Taxonomy" id="1076935"/>
    <lineage>
        <taxon>Eukaryota</taxon>
        <taxon>Fungi</taxon>
        <taxon>Dikarya</taxon>
        <taxon>Ascomycota</taxon>
        <taxon>Pezizomycotina</taxon>
        <taxon>Pezizomycetes</taxon>
        <taxon>Pezizales</taxon>
        <taxon>Pyronemataceae</taxon>
        <taxon>Pyronema</taxon>
    </lineage>
</organism>
<evidence type="ECO:0000313" key="2">
    <source>
        <dbReference type="Proteomes" id="UP000018144"/>
    </source>
</evidence>
<accession>U4LL79</accession>
<reference evidence="1 2" key="1">
    <citation type="journal article" date="2013" name="PLoS Genet.">
        <title>The genome and development-dependent transcriptomes of Pyronema confluens: a window into fungal evolution.</title>
        <authorList>
            <person name="Traeger S."/>
            <person name="Altegoer F."/>
            <person name="Freitag M."/>
            <person name="Gabaldon T."/>
            <person name="Kempken F."/>
            <person name="Kumar A."/>
            <person name="Marcet-Houben M."/>
            <person name="Poggeler S."/>
            <person name="Stajich J.E."/>
            <person name="Nowrousian M."/>
        </authorList>
    </citation>
    <scope>NUCLEOTIDE SEQUENCE [LARGE SCALE GENOMIC DNA]</scope>
    <source>
        <strain evidence="2">CBS 100304</strain>
        <tissue evidence="1">Vegetative mycelium</tissue>
    </source>
</reference>
<dbReference type="OMA" id="CHNAINS"/>
<sequence length="350" mass="40206">MATLTTIPPELLKLIASFLPTITDILNLSKSSIHCHNAINSDQIVWRSAFLKLYDPPRYPVRYDYKTSLARRIRPGAETMLEMIYDANPTYTHPRSSPTSPNLRLLRLPYGNPSLSLLLYPHRFSPEHRLPPLSHFAVNDAACRVYSRNSDACSNFFPGPPTSKADQTLHDISLLIGNNLDTRIRGVFNQTIWLEPREFPSFWSGRLGEVPKRKTPRKWLGAYTYLTGGPYHQVDPQQDIDECGDNFLAEITLSDTDRFEGKGMDFMDFSLMDGSVVDLPDGRSWVRFWKDYGEYKWFYSGVMMPGKNLVLGMWCFPDDEWTNFGIFMLWAVPEDTTPLGMRDTRLAIRM</sequence>
<evidence type="ECO:0008006" key="3">
    <source>
        <dbReference type="Google" id="ProtNLM"/>
    </source>
</evidence>